<dbReference type="PANTHER" id="PTHR36766:SF55">
    <property type="entry name" value="OS11G0492900 PROTEIN"/>
    <property type="match status" value="1"/>
</dbReference>
<dbReference type="FunFam" id="1.10.10.10:FF:000322">
    <property type="entry name" value="Probable disease resistance protein At1g63360"/>
    <property type="match status" value="1"/>
</dbReference>
<feature type="domain" description="NB-ARC" evidence="7">
    <location>
        <begin position="177"/>
        <end position="341"/>
    </location>
</feature>
<dbReference type="ExpressionAtlas" id="A0A125T4J8">
    <property type="expression patterns" value="baseline"/>
</dbReference>
<reference evidence="11" key="1">
    <citation type="submission" date="2015-08" db="EMBL/GenBank/DDBJ databases">
        <title>MutRenSeq; three-step cloning of resistance genes from hexaploid wheat using mutagenesis and sequence capture.</title>
        <authorList>
            <person name="Steuernagel B."/>
            <person name="Periyannan S.K."/>
            <person name="Hernandez-Pinzon I."/>
            <person name="Witek K."/>
            <person name="Rouse M.N."/>
            <person name="Yu G."/>
            <person name="Hatta A."/>
            <person name="Ayliffe M."/>
            <person name="Brariana H."/>
            <person name="Jones J.D.G."/>
            <person name="Lagudah E.S."/>
            <person name="Wulff B.B.H."/>
        </authorList>
    </citation>
    <scope>NUCLEOTIDE SEQUENCE</scope>
    <source>
        <strain evidence="11">SR45_CS1D5406</strain>
    </source>
</reference>
<dbReference type="InterPro" id="IPR001611">
    <property type="entry name" value="Leu-rich_rpt"/>
</dbReference>
<dbReference type="PANTHER" id="PTHR36766">
    <property type="entry name" value="PLANT BROAD-SPECTRUM MILDEW RESISTANCE PROTEIN RPW8"/>
    <property type="match status" value="1"/>
</dbReference>
<evidence type="ECO:0000256" key="3">
    <source>
        <dbReference type="ARBA" id="ARBA00022737"/>
    </source>
</evidence>
<dbReference type="Gene3D" id="3.80.10.10">
    <property type="entry name" value="Ribonuclease Inhibitor"/>
    <property type="match status" value="3"/>
</dbReference>
<dbReference type="Gene3D" id="3.40.50.300">
    <property type="entry name" value="P-loop containing nucleotide triphosphate hydrolases"/>
    <property type="match status" value="1"/>
</dbReference>
<evidence type="ECO:0000313" key="11">
    <source>
        <dbReference type="EMBL" id="CUM44213.1"/>
    </source>
</evidence>
<dbReference type="Pfam" id="PF23559">
    <property type="entry name" value="WHD_DRP"/>
    <property type="match status" value="1"/>
</dbReference>
<evidence type="ECO:0000259" key="9">
    <source>
        <dbReference type="Pfam" id="PF23559"/>
    </source>
</evidence>
<evidence type="ECO:0000256" key="6">
    <source>
        <dbReference type="ARBA" id="ARBA00022840"/>
    </source>
</evidence>
<evidence type="ECO:0000256" key="4">
    <source>
        <dbReference type="ARBA" id="ARBA00022741"/>
    </source>
</evidence>
<dbReference type="InterPro" id="IPR058922">
    <property type="entry name" value="WHD_DRP"/>
</dbReference>
<dbReference type="GO" id="GO:0005524">
    <property type="term" value="F:ATP binding"/>
    <property type="evidence" value="ECO:0007669"/>
    <property type="project" value="UniProtKB-KW"/>
</dbReference>
<dbReference type="PRINTS" id="PR00364">
    <property type="entry name" value="DISEASERSIST"/>
</dbReference>
<dbReference type="GO" id="GO:0009626">
    <property type="term" value="P:plant-type hypersensitive response"/>
    <property type="evidence" value="ECO:0007669"/>
    <property type="project" value="UniProtKB-ARBA"/>
</dbReference>
<evidence type="ECO:0000256" key="5">
    <source>
        <dbReference type="ARBA" id="ARBA00022821"/>
    </source>
</evidence>
<dbReference type="GO" id="GO:0043531">
    <property type="term" value="F:ADP binding"/>
    <property type="evidence" value="ECO:0007669"/>
    <property type="project" value="InterPro"/>
</dbReference>
<dbReference type="PROSITE" id="PS51450">
    <property type="entry name" value="LRR"/>
    <property type="match status" value="1"/>
</dbReference>
<accession>A0A125T4J8</accession>
<sequence>MAEFVVRPLVSTLMNTASSYLLDQYKVMDGMKEQRETLKRQLPAILDIIQDAEKKGASLPGVRAWLEALKKVAYEANDVFDEFKYEALRRDAKKKGHYKKLGFDIVSLFPAHNPIVFRYRMGKKLCRIVRKIEGLVREMNDFGFNQTQQAPPSKQWRNTDSIIIDSEKDIVSRSRNEEKKKIVDILIDQAGDRDLIVLPIVGMGGLGKTTFAQLVYNDPIIKEHFKLQRWCCVSDDFDVVKIANNICETNEIHREKALQNLQKEVSGKRYLIVLDDVWNEDADKWEKLKTCLKHGGKGSAILTTTRNVQVARIMKMCIADSHNLRNLDKVFLKEIFENRAFCLQKPKAAELSDVVDKIMDRCGGSPLAAKAFGSMLSNKTSMKEWTDILARSNTCNEGTKTFLVLKLSYDDLPSHLKQCFAFCAVFPKDYEIGVETLIQLWMAHDFIPLKEGDNLEKVGREIFDELTWRSFFQDVKRIPRREWWGELRPRTICKIHDLMHDIALSVMGKDCLTIVDRPNEKELLSTGPTRYLFSSYEYIGTLLDDYLKKHSPALQTLLYPYPYTSDSAPHLSKCNYLRALQLFSLRKLPLWPRHLQHLRYLDLSNNMLIEELPKEISILYNLQTLNLCNCRRLDQLPEDMKYMENLRHLYTNGCSSLKCMPPGLGQLTSLQTLTYFVVSSSPGCSTIRELQDLNLGGELELSRLQFATEVDAKACSLGNKEKLTHLSLKWGDDSSDELGHHRNVLDALKPHAVLEFLRIRSYRGTGFPAWVVSINFLQHLTELQLDGCTMCEEFPQFGQFKSLEVLVLKRLNKLQSLCNHSSSAIFPALKVLRLKKLEIFERWVATEGEELAFPQLENVKIKDCPKLAILPEAPKLKFIALKEEKAQLSLSIFKSRYMACLSGVGLSVRDTEAAPRTELDQDCEVSLSNLLLDGCNFLFCSTPLQPTVGVWKWFGQLVHLEIKSCDMLIYWPEEEFRCLVSLNSLSINSCSKLVGHTQGKGCRTRTQVRDQLLPNLKNLRIHHCGSLTELFVLPPSLTSIDMLDCNSIESILGQDDTELESILHFDTASSSEHFNDLTSTCLLEQSLSPRINPLPCLDYLRIVSCKKLRFVPVQLDALQFLCISDCNGLESLDCLGDLPSLEYLYLMGCKHLASVPGSLGSYSALQKLRIEYCPALNMKPLHGHLQQRLDSLELKDLSKAGSSHPNEGPKLWEPKSWKYMIPSLRKRESE</sequence>
<dbReference type="Gene3D" id="1.20.5.4130">
    <property type="match status" value="1"/>
</dbReference>
<keyword evidence="2" id="KW-0433">Leucine-rich repeat</keyword>
<dbReference type="Gene3D" id="1.10.8.430">
    <property type="entry name" value="Helical domain of apoptotic protease-activating factors"/>
    <property type="match status" value="1"/>
</dbReference>
<dbReference type="GO" id="GO:0002758">
    <property type="term" value="P:innate immune response-activating signaling pathway"/>
    <property type="evidence" value="ECO:0007669"/>
    <property type="project" value="UniProtKB-ARBA"/>
</dbReference>
<dbReference type="Pfam" id="PF00931">
    <property type="entry name" value="NB-ARC"/>
    <property type="match status" value="1"/>
</dbReference>
<feature type="domain" description="Disease resistance N-terminal" evidence="8">
    <location>
        <begin position="10"/>
        <end position="95"/>
    </location>
</feature>
<dbReference type="InterPro" id="IPR056789">
    <property type="entry name" value="LRR_R13L1-DRL21"/>
</dbReference>
<dbReference type="InterPro" id="IPR041118">
    <property type="entry name" value="Rx_N"/>
</dbReference>
<keyword evidence="5" id="KW-0611">Plant defense</keyword>
<keyword evidence="6" id="KW-0067">ATP-binding</keyword>
<keyword evidence="4" id="KW-0547">Nucleotide-binding</keyword>
<feature type="domain" description="R13L1/DRL21-like LRR repeat region" evidence="10">
    <location>
        <begin position="687"/>
        <end position="810"/>
    </location>
</feature>
<dbReference type="Pfam" id="PF18052">
    <property type="entry name" value="Rx_N"/>
    <property type="match status" value="1"/>
</dbReference>
<dbReference type="SUPFAM" id="SSF52540">
    <property type="entry name" value="P-loop containing nucleoside triphosphate hydrolases"/>
    <property type="match status" value="1"/>
</dbReference>
<dbReference type="SUPFAM" id="SSF52047">
    <property type="entry name" value="RNI-like"/>
    <property type="match status" value="1"/>
</dbReference>
<organism evidence="11">
    <name type="scientific">Triticum aestivum</name>
    <name type="common">Wheat</name>
    <dbReference type="NCBI Taxonomy" id="4565"/>
    <lineage>
        <taxon>Eukaryota</taxon>
        <taxon>Viridiplantae</taxon>
        <taxon>Streptophyta</taxon>
        <taxon>Embryophyta</taxon>
        <taxon>Tracheophyta</taxon>
        <taxon>Spermatophyta</taxon>
        <taxon>Magnoliopsida</taxon>
        <taxon>Liliopsida</taxon>
        <taxon>Poales</taxon>
        <taxon>Poaceae</taxon>
        <taxon>BOP clade</taxon>
        <taxon>Pooideae</taxon>
        <taxon>Triticodae</taxon>
        <taxon>Triticeae</taxon>
        <taxon>Triticinae</taxon>
        <taxon>Triticum</taxon>
    </lineage>
</organism>
<dbReference type="EMBL" id="LN883757">
    <property type="protein sequence ID" value="CUM44213.1"/>
    <property type="molecule type" value="Genomic_DNA"/>
</dbReference>
<evidence type="ECO:0000259" key="8">
    <source>
        <dbReference type="Pfam" id="PF18052"/>
    </source>
</evidence>
<comment type="similarity">
    <text evidence="1">Belongs to the disease resistance NB-LRR family.</text>
</comment>
<dbReference type="InterPro" id="IPR036388">
    <property type="entry name" value="WH-like_DNA-bd_sf"/>
</dbReference>
<evidence type="ECO:0000259" key="7">
    <source>
        <dbReference type="Pfam" id="PF00931"/>
    </source>
</evidence>
<dbReference type="InterPro" id="IPR027417">
    <property type="entry name" value="P-loop_NTPase"/>
</dbReference>
<dbReference type="GO" id="GO:0042742">
    <property type="term" value="P:defense response to bacterium"/>
    <property type="evidence" value="ECO:0007669"/>
    <property type="project" value="UniProtKB-ARBA"/>
</dbReference>
<proteinExistence type="inferred from homology"/>
<evidence type="ECO:0000256" key="2">
    <source>
        <dbReference type="ARBA" id="ARBA00022614"/>
    </source>
</evidence>
<feature type="domain" description="Disease resistance protein winged helix" evidence="9">
    <location>
        <begin position="425"/>
        <end position="503"/>
    </location>
</feature>
<dbReference type="Gene3D" id="1.10.10.10">
    <property type="entry name" value="Winged helix-like DNA-binding domain superfamily/Winged helix DNA-binding domain"/>
    <property type="match status" value="1"/>
</dbReference>
<dbReference type="InterPro" id="IPR042197">
    <property type="entry name" value="Apaf_helical"/>
</dbReference>
<dbReference type="InterPro" id="IPR032675">
    <property type="entry name" value="LRR_dom_sf"/>
</dbReference>
<dbReference type="AlphaFoldDB" id="A0A125T4J8"/>
<dbReference type="SMR" id="A0A125T4J8"/>
<dbReference type="SUPFAM" id="SSF52058">
    <property type="entry name" value="L domain-like"/>
    <property type="match status" value="1"/>
</dbReference>
<dbReference type="InterPro" id="IPR002182">
    <property type="entry name" value="NB-ARC"/>
</dbReference>
<evidence type="ECO:0000259" key="10">
    <source>
        <dbReference type="Pfam" id="PF25019"/>
    </source>
</evidence>
<name>A0A125T4J8_WHEAT</name>
<evidence type="ECO:0000256" key="1">
    <source>
        <dbReference type="ARBA" id="ARBA00008894"/>
    </source>
</evidence>
<dbReference type="Pfam" id="PF25019">
    <property type="entry name" value="LRR_R13L1-DRL21"/>
    <property type="match status" value="1"/>
</dbReference>
<keyword evidence="3" id="KW-0677">Repeat</keyword>
<protein>
    <submittedName>
        <fullName evidence="11">Uncharacterized protein</fullName>
    </submittedName>
</protein>